<comment type="similarity">
    <text evidence="2">Belongs to the sodium:solute symporter (SSF) (TC 2.A.21) family.</text>
</comment>
<reference evidence="12" key="1">
    <citation type="submission" date="2016-10" db="EMBL/GenBank/DDBJ databases">
        <authorList>
            <person name="de Groot N.N."/>
        </authorList>
    </citation>
    <scope>NUCLEOTIDE SEQUENCE</scope>
</reference>
<feature type="transmembrane region" description="Helical" evidence="11">
    <location>
        <begin position="388"/>
        <end position="410"/>
    </location>
</feature>
<feature type="transmembrane region" description="Helical" evidence="11">
    <location>
        <begin position="237"/>
        <end position="256"/>
    </location>
</feature>
<feature type="transmembrane region" description="Helical" evidence="11">
    <location>
        <begin position="188"/>
        <end position="207"/>
    </location>
</feature>
<protein>
    <recommendedName>
        <fullName evidence="13">Sodium:solute symporter</fullName>
    </recommendedName>
</protein>
<name>A0A1W1C4C1_9ZZZZ</name>
<proteinExistence type="inferred from homology"/>
<evidence type="ECO:0000256" key="5">
    <source>
        <dbReference type="ARBA" id="ARBA00022692"/>
    </source>
</evidence>
<keyword evidence="7" id="KW-0915">Sodium</keyword>
<gene>
    <name evidence="12" type="ORF">MNB_SV-14-551</name>
</gene>
<keyword evidence="4" id="KW-1003">Cell membrane</keyword>
<feature type="transmembrane region" description="Helical" evidence="11">
    <location>
        <begin position="277"/>
        <end position="302"/>
    </location>
</feature>
<evidence type="ECO:0000313" key="12">
    <source>
        <dbReference type="EMBL" id="SFV60567.1"/>
    </source>
</evidence>
<dbReference type="AlphaFoldDB" id="A0A1W1C4C1"/>
<dbReference type="Pfam" id="PF00474">
    <property type="entry name" value="SSF"/>
    <property type="match status" value="1"/>
</dbReference>
<evidence type="ECO:0000256" key="2">
    <source>
        <dbReference type="ARBA" id="ARBA00006434"/>
    </source>
</evidence>
<dbReference type="EMBL" id="FPHN01000115">
    <property type="protein sequence ID" value="SFV60567.1"/>
    <property type="molecule type" value="Genomic_DNA"/>
</dbReference>
<evidence type="ECO:0000256" key="10">
    <source>
        <dbReference type="ARBA" id="ARBA00023201"/>
    </source>
</evidence>
<dbReference type="GO" id="GO:0006814">
    <property type="term" value="P:sodium ion transport"/>
    <property type="evidence" value="ECO:0007669"/>
    <property type="project" value="UniProtKB-KW"/>
</dbReference>
<feature type="transmembrane region" description="Helical" evidence="11">
    <location>
        <begin position="342"/>
        <end position="367"/>
    </location>
</feature>
<sequence length="504" mass="55746">MQSNFSTLDWMIFASYFLLLILTSVLLSRTKIKTSRDYFTGSNSMPMFAVAISVLATSQSAATFLGGPEYSYKHDLTFLGFYASAFLAVVFVSKVLVPKFYAINAITVYEYLEHRYSETSKRYAGIMFLVGRLFASGARLYIGALAISMILFSDILALHIAISIAILMIGALAYTYFGGVKSVIFSDIIQAITYIGAGVAVLVYLYYSLNTDFSTIMTTLSEDNKLKLVDFSFSGGFTIWTLLTGWFLLNIAAYGLDQDMTQRVLTCKNKKEGEKSLIYAIVFTIPVAFLFLVIGLLLYIFYQHPEISNVSSACVDQNIDGESVKIFMLYILNEMPEGLRGLVTVGAIAAALSSTNSVLSAMSSVAVEDIYRPWLAKKGQSEEHFLKVSRVMVLVFALLLSIMGMVSFYWQQYTELPLLNFALGVMAFAYASLLGVYGAGIFTNRGDEKTVLWALIGGFLTVLLLQPYILGSFVDIKVDFSIMMILGTLVSFLIMMLGEGKKDV</sequence>
<dbReference type="InterPro" id="IPR051163">
    <property type="entry name" value="Sodium:Solute_Symporter_SSF"/>
</dbReference>
<feature type="transmembrane region" description="Helical" evidence="11">
    <location>
        <begin position="416"/>
        <end position="439"/>
    </location>
</feature>
<dbReference type="CDD" id="cd11493">
    <property type="entry name" value="SLC5sbd_NIS-like_u1"/>
    <property type="match status" value="1"/>
</dbReference>
<evidence type="ECO:0000256" key="7">
    <source>
        <dbReference type="ARBA" id="ARBA00023053"/>
    </source>
</evidence>
<evidence type="ECO:0000256" key="3">
    <source>
        <dbReference type="ARBA" id="ARBA00022448"/>
    </source>
</evidence>
<accession>A0A1W1C4C1</accession>
<dbReference type="InterPro" id="IPR001734">
    <property type="entry name" value="Na/solute_symporter"/>
</dbReference>
<dbReference type="GO" id="GO:0005886">
    <property type="term" value="C:plasma membrane"/>
    <property type="evidence" value="ECO:0007669"/>
    <property type="project" value="UniProtKB-SubCell"/>
</dbReference>
<keyword evidence="9 11" id="KW-0472">Membrane</keyword>
<dbReference type="GO" id="GO:0015293">
    <property type="term" value="F:symporter activity"/>
    <property type="evidence" value="ECO:0007669"/>
    <property type="project" value="TreeGrafter"/>
</dbReference>
<keyword evidence="10" id="KW-0739">Sodium transport</keyword>
<keyword evidence="6 11" id="KW-1133">Transmembrane helix</keyword>
<comment type="subcellular location">
    <subcellularLocation>
        <location evidence="1">Cell membrane</location>
        <topology evidence="1">Multi-pass membrane protein</topology>
    </subcellularLocation>
</comment>
<evidence type="ECO:0000256" key="1">
    <source>
        <dbReference type="ARBA" id="ARBA00004651"/>
    </source>
</evidence>
<feature type="transmembrane region" description="Helical" evidence="11">
    <location>
        <begin position="480"/>
        <end position="498"/>
    </location>
</feature>
<dbReference type="NCBIfam" id="TIGR00813">
    <property type="entry name" value="sss"/>
    <property type="match status" value="1"/>
</dbReference>
<dbReference type="PROSITE" id="PS50283">
    <property type="entry name" value="NA_SOLUT_SYMP_3"/>
    <property type="match status" value="1"/>
</dbReference>
<dbReference type="PANTHER" id="PTHR42985">
    <property type="entry name" value="SODIUM-COUPLED MONOCARBOXYLATE TRANSPORTER"/>
    <property type="match status" value="1"/>
</dbReference>
<feature type="transmembrane region" description="Helical" evidence="11">
    <location>
        <begin position="156"/>
        <end position="176"/>
    </location>
</feature>
<evidence type="ECO:0008006" key="13">
    <source>
        <dbReference type="Google" id="ProtNLM"/>
    </source>
</evidence>
<feature type="transmembrane region" description="Helical" evidence="11">
    <location>
        <begin position="6"/>
        <end position="27"/>
    </location>
</feature>
<organism evidence="12">
    <name type="scientific">hydrothermal vent metagenome</name>
    <dbReference type="NCBI Taxonomy" id="652676"/>
    <lineage>
        <taxon>unclassified sequences</taxon>
        <taxon>metagenomes</taxon>
        <taxon>ecological metagenomes</taxon>
    </lineage>
</organism>
<feature type="transmembrane region" description="Helical" evidence="11">
    <location>
        <begin position="123"/>
        <end position="150"/>
    </location>
</feature>
<feature type="transmembrane region" description="Helical" evidence="11">
    <location>
        <begin position="48"/>
        <end position="67"/>
    </location>
</feature>
<dbReference type="InterPro" id="IPR038377">
    <property type="entry name" value="Na/Glc_symporter_sf"/>
</dbReference>
<keyword evidence="5 11" id="KW-0812">Transmembrane</keyword>
<dbReference type="Gene3D" id="1.20.1730.10">
    <property type="entry name" value="Sodium/glucose cotransporter"/>
    <property type="match status" value="1"/>
</dbReference>
<keyword evidence="8" id="KW-0406">Ion transport</keyword>
<evidence type="ECO:0000256" key="8">
    <source>
        <dbReference type="ARBA" id="ARBA00023065"/>
    </source>
</evidence>
<evidence type="ECO:0000256" key="11">
    <source>
        <dbReference type="SAM" id="Phobius"/>
    </source>
</evidence>
<keyword evidence="3" id="KW-0813">Transport</keyword>
<evidence type="ECO:0000256" key="4">
    <source>
        <dbReference type="ARBA" id="ARBA00022475"/>
    </source>
</evidence>
<evidence type="ECO:0000256" key="9">
    <source>
        <dbReference type="ARBA" id="ARBA00023136"/>
    </source>
</evidence>
<dbReference type="PANTHER" id="PTHR42985:SF47">
    <property type="entry name" value="INTEGRAL MEMBRANE TRANSPORT PROTEIN"/>
    <property type="match status" value="1"/>
</dbReference>
<feature type="transmembrane region" description="Helical" evidence="11">
    <location>
        <begin position="451"/>
        <end position="474"/>
    </location>
</feature>
<feature type="transmembrane region" description="Helical" evidence="11">
    <location>
        <begin position="79"/>
        <end position="102"/>
    </location>
</feature>
<evidence type="ECO:0000256" key="6">
    <source>
        <dbReference type="ARBA" id="ARBA00022989"/>
    </source>
</evidence>